<evidence type="ECO:0000256" key="4">
    <source>
        <dbReference type="ARBA" id="ARBA00022989"/>
    </source>
</evidence>
<dbReference type="GO" id="GO:0015658">
    <property type="term" value="F:branched-chain amino acid transmembrane transporter activity"/>
    <property type="evidence" value="ECO:0007669"/>
    <property type="project" value="InterPro"/>
</dbReference>
<organism evidence="7 8">
    <name type="scientific">Desulfatitalea alkaliphila</name>
    <dbReference type="NCBI Taxonomy" id="2929485"/>
    <lineage>
        <taxon>Bacteria</taxon>
        <taxon>Pseudomonadati</taxon>
        <taxon>Thermodesulfobacteriota</taxon>
        <taxon>Desulfobacteria</taxon>
        <taxon>Desulfobacterales</taxon>
        <taxon>Desulfosarcinaceae</taxon>
        <taxon>Desulfatitalea</taxon>
    </lineage>
</organism>
<dbReference type="PANTHER" id="PTHR30482:SF10">
    <property type="entry name" value="HIGH-AFFINITY BRANCHED-CHAIN AMINO ACID TRANSPORT PROTEIN BRAE"/>
    <property type="match status" value="1"/>
</dbReference>
<feature type="transmembrane region" description="Helical" evidence="6">
    <location>
        <begin position="289"/>
        <end position="307"/>
    </location>
</feature>
<comment type="caution">
    <text evidence="7">The sequence shown here is derived from an EMBL/GenBank/DDBJ whole genome shotgun (WGS) entry which is preliminary data.</text>
</comment>
<protein>
    <submittedName>
        <fullName evidence="7">Branched-chain amino acid ABC transporter permease</fullName>
    </submittedName>
</protein>
<feature type="transmembrane region" description="Helical" evidence="6">
    <location>
        <begin position="83"/>
        <end position="101"/>
    </location>
</feature>
<evidence type="ECO:0000313" key="7">
    <source>
        <dbReference type="EMBL" id="MCJ8500270.1"/>
    </source>
</evidence>
<feature type="transmembrane region" description="Helical" evidence="6">
    <location>
        <begin position="32"/>
        <end position="52"/>
    </location>
</feature>
<dbReference type="InterPro" id="IPR001851">
    <property type="entry name" value="ABC_transp_permease"/>
</dbReference>
<evidence type="ECO:0000256" key="6">
    <source>
        <dbReference type="SAM" id="Phobius"/>
    </source>
</evidence>
<keyword evidence="5 6" id="KW-0472">Membrane</keyword>
<dbReference type="Pfam" id="PF02653">
    <property type="entry name" value="BPD_transp_2"/>
    <property type="match status" value="1"/>
</dbReference>
<feature type="transmembrane region" description="Helical" evidence="6">
    <location>
        <begin position="167"/>
        <end position="194"/>
    </location>
</feature>
<comment type="subcellular location">
    <subcellularLocation>
        <location evidence="1">Cell membrane</location>
        <topology evidence="1">Multi-pass membrane protein</topology>
    </subcellularLocation>
</comment>
<dbReference type="Proteomes" id="UP001165427">
    <property type="component" value="Unassembled WGS sequence"/>
</dbReference>
<accession>A0AA41R3K3</accession>
<evidence type="ECO:0000256" key="1">
    <source>
        <dbReference type="ARBA" id="ARBA00004651"/>
    </source>
</evidence>
<proteinExistence type="predicted"/>
<evidence type="ECO:0000256" key="5">
    <source>
        <dbReference type="ARBA" id="ARBA00023136"/>
    </source>
</evidence>
<dbReference type="InterPro" id="IPR043428">
    <property type="entry name" value="LivM-like"/>
</dbReference>
<keyword evidence="4 6" id="KW-1133">Transmembrane helix</keyword>
<evidence type="ECO:0000313" key="8">
    <source>
        <dbReference type="Proteomes" id="UP001165427"/>
    </source>
</evidence>
<keyword evidence="2" id="KW-1003">Cell membrane</keyword>
<evidence type="ECO:0000256" key="3">
    <source>
        <dbReference type="ARBA" id="ARBA00022692"/>
    </source>
</evidence>
<dbReference type="CDD" id="cd06581">
    <property type="entry name" value="TM_PBP1_LivM_like"/>
    <property type="match status" value="1"/>
</dbReference>
<keyword evidence="8" id="KW-1185">Reference proteome</keyword>
<dbReference type="PANTHER" id="PTHR30482">
    <property type="entry name" value="HIGH-AFFINITY BRANCHED-CHAIN AMINO ACID TRANSPORT SYSTEM PERMEASE"/>
    <property type="match status" value="1"/>
</dbReference>
<gene>
    <name evidence="7" type="ORF">MRX98_06760</name>
</gene>
<dbReference type="RefSeq" id="WP_246904192.1">
    <property type="nucleotide sequence ID" value="NZ_JALJRB010000005.1"/>
</dbReference>
<dbReference type="AlphaFoldDB" id="A0AA41R3K3"/>
<name>A0AA41R3K3_9BACT</name>
<feature type="transmembrane region" description="Helical" evidence="6">
    <location>
        <begin position="215"/>
        <end position="240"/>
    </location>
</feature>
<feature type="transmembrane region" description="Helical" evidence="6">
    <location>
        <begin position="252"/>
        <end position="277"/>
    </location>
</feature>
<reference evidence="7" key="1">
    <citation type="submission" date="2022-04" db="EMBL/GenBank/DDBJ databases">
        <title>Desulfatitalea alkaliphila sp. nov., a novel anaerobic sulfate-reducing bacterium isolated from terrestrial mud volcano, Taman Peninsula, Russia.</title>
        <authorList>
            <person name="Khomyakova M.A."/>
            <person name="Merkel A.Y."/>
            <person name="Slobodkin A.I."/>
        </authorList>
    </citation>
    <scope>NUCLEOTIDE SEQUENCE</scope>
    <source>
        <strain evidence="7">M08but</strain>
    </source>
</reference>
<sequence length="326" mass="35030">MITKPLHTKLLYGFILLAALLLPLYVPDPYMFQVVIMSLIFAIAVLAMNLIIGFTGQASLAHAAFFGFGAYGVAIMTKAGISFWLALPAAASISALIGLIIGPPALRTRGSYFAIVTLAFGVIVWIVAGNWVQVTGGHNGIFGIPRPTPIPIPFIGAIEFFDQPAQYYLVLVFLLLTLFIMHRIVYSIFGLTFMAVRNNEPLADAVGINTFTTKLISFVIANFFAGLAGGLYAAIIGAVSPSVAAHLLTFNFLIFLILGGMASLAGPVVGAFAIPILMELLQDLGHFRMLFFGVLLVATIIYFPRGFVGAVRQLNDKIAARRQAKS</sequence>
<feature type="transmembrane region" description="Helical" evidence="6">
    <location>
        <begin position="59"/>
        <end position="77"/>
    </location>
</feature>
<keyword evidence="3 6" id="KW-0812">Transmembrane</keyword>
<feature type="transmembrane region" description="Helical" evidence="6">
    <location>
        <begin position="113"/>
        <end position="132"/>
    </location>
</feature>
<evidence type="ECO:0000256" key="2">
    <source>
        <dbReference type="ARBA" id="ARBA00022475"/>
    </source>
</evidence>
<dbReference type="EMBL" id="JALJRB010000005">
    <property type="protein sequence ID" value="MCJ8500270.1"/>
    <property type="molecule type" value="Genomic_DNA"/>
</dbReference>
<dbReference type="GO" id="GO:0005886">
    <property type="term" value="C:plasma membrane"/>
    <property type="evidence" value="ECO:0007669"/>
    <property type="project" value="UniProtKB-SubCell"/>
</dbReference>
<feature type="transmembrane region" description="Helical" evidence="6">
    <location>
        <begin position="9"/>
        <end position="26"/>
    </location>
</feature>